<reference evidence="2 3" key="1">
    <citation type="journal article" date="2015" name="Genome Biol. Evol.">
        <title>Comparative Genomics of a Bacterivorous Green Alga Reveals Evolutionary Causalities and Consequences of Phago-Mixotrophic Mode of Nutrition.</title>
        <authorList>
            <person name="Burns J.A."/>
            <person name="Paasch A."/>
            <person name="Narechania A."/>
            <person name="Kim E."/>
        </authorList>
    </citation>
    <scope>NUCLEOTIDE SEQUENCE [LARGE SCALE GENOMIC DNA]</scope>
    <source>
        <strain evidence="2 3">PLY_AMNH</strain>
    </source>
</reference>
<protein>
    <submittedName>
        <fullName evidence="2">Uncharacterized protein</fullName>
    </submittedName>
</protein>
<dbReference type="Proteomes" id="UP001190700">
    <property type="component" value="Unassembled WGS sequence"/>
</dbReference>
<accession>A0AAE0BJK7</accession>
<evidence type="ECO:0000256" key="1">
    <source>
        <dbReference type="SAM" id="MobiDB-lite"/>
    </source>
</evidence>
<dbReference type="EMBL" id="LGRX02034468">
    <property type="protein sequence ID" value="KAK3237736.1"/>
    <property type="molecule type" value="Genomic_DNA"/>
</dbReference>
<keyword evidence="3" id="KW-1185">Reference proteome</keyword>
<comment type="caution">
    <text evidence="2">The sequence shown here is derived from an EMBL/GenBank/DDBJ whole genome shotgun (WGS) entry which is preliminary data.</text>
</comment>
<dbReference type="AlphaFoldDB" id="A0AAE0BJK7"/>
<sequence length="349" mass="38664">MEGGCEFADSAERTGAERGTGGNANYLQNYNPLLNQEDFASMGVLGNPMCEGIGSNAAFVQNDNPLFQHNSLFAHSVDGANDLVSYPDFHSPLSMNQFVHQPVQDLKSAPARRKDHQEQTSVKTAEQPEVPEVSWVHGKKSSQEQDLLKNSSAQPTSVDLLRLRLQMDNLAVVSAAQETPFKFGIPPSFQEATAKVSSLPEAEEARTSKHLAFNHFMRLLFWYTPCTFEYLVSLDYAGGIPLEIRELAKDIDGKNTHPRPAGVEDLDFSSKGAPGVAHVINPTSGEDIKTNHWSYLQEQTLTHFRLLLSPHQRIQAASHLLQTLNMDVIKVSNAVHVQVRPQSSPKRRL</sequence>
<feature type="region of interest" description="Disordered" evidence="1">
    <location>
        <begin position="1"/>
        <end position="23"/>
    </location>
</feature>
<evidence type="ECO:0000313" key="3">
    <source>
        <dbReference type="Proteomes" id="UP001190700"/>
    </source>
</evidence>
<gene>
    <name evidence="2" type="ORF">CYMTET_52213</name>
</gene>
<name>A0AAE0BJK7_9CHLO</name>
<evidence type="ECO:0000313" key="2">
    <source>
        <dbReference type="EMBL" id="KAK3237736.1"/>
    </source>
</evidence>
<organism evidence="2 3">
    <name type="scientific">Cymbomonas tetramitiformis</name>
    <dbReference type="NCBI Taxonomy" id="36881"/>
    <lineage>
        <taxon>Eukaryota</taxon>
        <taxon>Viridiplantae</taxon>
        <taxon>Chlorophyta</taxon>
        <taxon>Pyramimonadophyceae</taxon>
        <taxon>Pyramimonadales</taxon>
        <taxon>Pyramimonadaceae</taxon>
        <taxon>Cymbomonas</taxon>
    </lineage>
</organism>
<feature type="region of interest" description="Disordered" evidence="1">
    <location>
        <begin position="104"/>
        <end position="151"/>
    </location>
</feature>
<proteinExistence type="predicted"/>